<accession>A0A5B7HBT5</accession>
<evidence type="ECO:0000256" key="1">
    <source>
        <dbReference type="SAM" id="MobiDB-lite"/>
    </source>
</evidence>
<evidence type="ECO:0000313" key="2">
    <source>
        <dbReference type="EMBL" id="MPC66204.1"/>
    </source>
</evidence>
<protein>
    <submittedName>
        <fullName evidence="2">Uncharacterized protein</fullName>
    </submittedName>
</protein>
<proteinExistence type="predicted"/>
<evidence type="ECO:0000313" key="3">
    <source>
        <dbReference type="Proteomes" id="UP000324222"/>
    </source>
</evidence>
<dbReference type="EMBL" id="VSRR010024439">
    <property type="protein sequence ID" value="MPC66204.1"/>
    <property type="molecule type" value="Genomic_DNA"/>
</dbReference>
<dbReference type="Proteomes" id="UP000324222">
    <property type="component" value="Unassembled WGS sequence"/>
</dbReference>
<reference evidence="2 3" key="1">
    <citation type="submission" date="2019-05" db="EMBL/GenBank/DDBJ databases">
        <title>Another draft genome of Portunus trituberculatus and its Hox gene families provides insights of decapod evolution.</title>
        <authorList>
            <person name="Jeong J.-H."/>
            <person name="Song I."/>
            <person name="Kim S."/>
            <person name="Choi T."/>
            <person name="Kim D."/>
            <person name="Ryu S."/>
            <person name="Kim W."/>
        </authorList>
    </citation>
    <scope>NUCLEOTIDE SEQUENCE [LARGE SCALE GENOMIC DNA]</scope>
    <source>
        <tissue evidence="2">Muscle</tissue>
    </source>
</reference>
<gene>
    <name evidence="2" type="ORF">E2C01_060350</name>
</gene>
<comment type="caution">
    <text evidence="2">The sequence shown here is derived from an EMBL/GenBank/DDBJ whole genome shotgun (WGS) entry which is preliminary data.</text>
</comment>
<dbReference type="AlphaFoldDB" id="A0A5B7HBT5"/>
<feature type="region of interest" description="Disordered" evidence="1">
    <location>
        <begin position="1"/>
        <end position="22"/>
    </location>
</feature>
<organism evidence="2 3">
    <name type="scientific">Portunus trituberculatus</name>
    <name type="common">Swimming crab</name>
    <name type="synonym">Neptunus trituberculatus</name>
    <dbReference type="NCBI Taxonomy" id="210409"/>
    <lineage>
        <taxon>Eukaryota</taxon>
        <taxon>Metazoa</taxon>
        <taxon>Ecdysozoa</taxon>
        <taxon>Arthropoda</taxon>
        <taxon>Crustacea</taxon>
        <taxon>Multicrustacea</taxon>
        <taxon>Malacostraca</taxon>
        <taxon>Eumalacostraca</taxon>
        <taxon>Eucarida</taxon>
        <taxon>Decapoda</taxon>
        <taxon>Pleocyemata</taxon>
        <taxon>Brachyura</taxon>
        <taxon>Eubrachyura</taxon>
        <taxon>Portunoidea</taxon>
        <taxon>Portunidae</taxon>
        <taxon>Portuninae</taxon>
        <taxon>Portunus</taxon>
    </lineage>
</organism>
<sequence length="71" mass="7820">MFQADTYIHTDRQTASSEAAGRTDHAHLSSPLLCAHQSHIHRLAAPTCNNQESYNRGSCAAVFRKRLALSP</sequence>
<name>A0A5B7HBT5_PORTR</name>
<keyword evidence="3" id="KW-1185">Reference proteome</keyword>